<comment type="similarity">
    <text evidence="4">Belongs to the zinc-containing alcohol dehydrogenase family.</text>
</comment>
<evidence type="ECO:0000256" key="1">
    <source>
        <dbReference type="ARBA" id="ARBA00022723"/>
    </source>
</evidence>
<dbReference type="SUPFAM" id="SSF51735">
    <property type="entry name" value="NAD(P)-binding Rossmann-fold domains"/>
    <property type="match status" value="1"/>
</dbReference>
<protein>
    <submittedName>
        <fullName evidence="6">Alcohol dehydrogenase</fullName>
    </submittedName>
</protein>
<dbReference type="PROSITE" id="PS00059">
    <property type="entry name" value="ADH_ZINC"/>
    <property type="match status" value="1"/>
</dbReference>
<comment type="cofactor">
    <cofactor evidence="4">
        <name>Zn(2+)</name>
        <dbReference type="ChEBI" id="CHEBI:29105"/>
    </cofactor>
</comment>
<evidence type="ECO:0000256" key="3">
    <source>
        <dbReference type="ARBA" id="ARBA00023002"/>
    </source>
</evidence>
<dbReference type="PANTHER" id="PTHR43401:SF5">
    <property type="entry name" value="ALCOHOL DEHYDROGENASE-RELATED"/>
    <property type="match status" value="1"/>
</dbReference>
<dbReference type="InterPro" id="IPR050129">
    <property type="entry name" value="Zn_alcohol_dh"/>
</dbReference>
<keyword evidence="2 4" id="KW-0862">Zinc</keyword>
<evidence type="ECO:0000259" key="5">
    <source>
        <dbReference type="SMART" id="SM00829"/>
    </source>
</evidence>
<dbReference type="PANTHER" id="PTHR43401">
    <property type="entry name" value="L-THREONINE 3-DEHYDROGENASE"/>
    <property type="match status" value="1"/>
</dbReference>
<evidence type="ECO:0000256" key="4">
    <source>
        <dbReference type="RuleBase" id="RU361277"/>
    </source>
</evidence>
<name>A0A3M8CJZ3_9BACL</name>
<dbReference type="Proteomes" id="UP000282028">
    <property type="component" value="Unassembled WGS sequence"/>
</dbReference>
<sequence length="344" mass="37011">MKALVLQGQKNCVVQDVETPTPGEDSILVKVMANGVCRSDWHVWEDKDPVFKSPILGHEFCGVVEEVGKNITRFKKGDRVIAPFSGSEGTCPQCQQGHTNICDSFLLPGFTYPGGYAEYVSIPLGDRNLVHLPEEISFVDGAALGCRFMTSFHGVVDQAQVKPGEWVVVYGCGGIGLSAVHIAAAIGANVIGVDINQANLELAKQMGAVYAINSRETDPVAAVLELTKGGADVSIDALGYAETCVNGIRSLKKRGRHLQIGLTSFQEQGIMIPVNEMLLKEIQFLTTFGMPAHRFGSLLPLVATGKLTPGKMVNREISLSEVSGIFEAMSNYTTTGTFVVTKFE</sequence>
<dbReference type="SMART" id="SM00829">
    <property type="entry name" value="PKS_ER"/>
    <property type="match status" value="1"/>
</dbReference>
<dbReference type="Pfam" id="PF08240">
    <property type="entry name" value="ADH_N"/>
    <property type="match status" value="1"/>
</dbReference>
<dbReference type="InterPro" id="IPR020843">
    <property type="entry name" value="ER"/>
</dbReference>
<evidence type="ECO:0000313" key="6">
    <source>
        <dbReference type="EMBL" id="RNB75185.1"/>
    </source>
</evidence>
<dbReference type="InterPro" id="IPR036291">
    <property type="entry name" value="NAD(P)-bd_dom_sf"/>
</dbReference>
<keyword evidence="3" id="KW-0560">Oxidoreductase</keyword>
<dbReference type="OrthoDB" id="9806940at2"/>
<dbReference type="Gene3D" id="3.90.180.10">
    <property type="entry name" value="Medium-chain alcohol dehydrogenases, catalytic domain"/>
    <property type="match status" value="1"/>
</dbReference>
<dbReference type="CDD" id="cd08260">
    <property type="entry name" value="Zn_ADH6"/>
    <property type="match status" value="1"/>
</dbReference>
<proteinExistence type="inferred from homology"/>
<comment type="caution">
    <text evidence="6">The sequence shown here is derived from an EMBL/GenBank/DDBJ whole genome shotgun (WGS) entry which is preliminary data.</text>
</comment>
<dbReference type="InterPro" id="IPR002328">
    <property type="entry name" value="ADH_Zn_CS"/>
</dbReference>
<keyword evidence="1 4" id="KW-0479">Metal-binding</keyword>
<dbReference type="GO" id="GO:0016491">
    <property type="term" value="F:oxidoreductase activity"/>
    <property type="evidence" value="ECO:0007669"/>
    <property type="project" value="UniProtKB-KW"/>
</dbReference>
<dbReference type="InterPro" id="IPR011032">
    <property type="entry name" value="GroES-like_sf"/>
</dbReference>
<feature type="domain" description="Enoyl reductase (ER)" evidence="5">
    <location>
        <begin position="8"/>
        <end position="340"/>
    </location>
</feature>
<accession>A0A3M8CJZ3</accession>
<dbReference type="SUPFAM" id="SSF50129">
    <property type="entry name" value="GroES-like"/>
    <property type="match status" value="1"/>
</dbReference>
<dbReference type="RefSeq" id="WP_122908170.1">
    <property type="nucleotide sequence ID" value="NZ_CBCSBE010000001.1"/>
</dbReference>
<keyword evidence="7" id="KW-1185">Reference proteome</keyword>
<dbReference type="GO" id="GO:0008270">
    <property type="term" value="F:zinc ion binding"/>
    <property type="evidence" value="ECO:0007669"/>
    <property type="project" value="InterPro"/>
</dbReference>
<evidence type="ECO:0000313" key="7">
    <source>
        <dbReference type="Proteomes" id="UP000282028"/>
    </source>
</evidence>
<dbReference type="EMBL" id="RHHR01000010">
    <property type="protein sequence ID" value="RNB75185.1"/>
    <property type="molecule type" value="Genomic_DNA"/>
</dbReference>
<organism evidence="6 7">
    <name type="scientific">Brevibacillus invocatus</name>
    <dbReference type="NCBI Taxonomy" id="173959"/>
    <lineage>
        <taxon>Bacteria</taxon>
        <taxon>Bacillati</taxon>
        <taxon>Bacillota</taxon>
        <taxon>Bacilli</taxon>
        <taxon>Bacillales</taxon>
        <taxon>Paenibacillaceae</taxon>
        <taxon>Brevibacillus</taxon>
    </lineage>
</organism>
<dbReference type="InterPro" id="IPR013154">
    <property type="entry name" value="ADH-like_N"/>
</dbReference>
<dbReference type="Pfam" id="PF00107">
    <property type="entry name" value="ADH_zinc_N"/>
    <property type="match status" value="1"/>
</dbReference>
<evidence type="ECO:0000256" key="2">
    <source>
        <dbReference type="ARBA" id="ARBA00022833"/>
    </source>
</evidence>
<gene>
    <name evidence="6" type="ORF">EDM52_06195</name>
</gene>
<reference evidence="6 7" key="1">
    <citation type="submission" date="2018-10" db="EMBL/GenBank/DDBJ databases">
        <title>Phylogenomics of Brevibacillus.</title>
        <authorList>
            <person name="Dunlap C."/>
        </authorList>
    </citation>
    <scope>NUCLEOTIDE SEQUENCE [LARGE SCALE GENOMIC DNA]</scope>
    <source>
        <strain evidence="6 7">JCM 12215</strain>
    </source>
</reference>
<dbReference type="AlphaFoldDB" id="A0A3M8CJZ3"/>
<dbReference type="InterPro" id="IPR013149">
    <property type="entry name" value="ADH-like_C"/>
</dbReference>